<dbReference type="PANTHER" id="PTHR43420:SF44">
    <property type="entry name" value="ACETYLTRANSFERASE YPEA"/>
    <property type="match status" value="1"/>
</dbReference>
<evidence type="ECO:0000259" key="5">
    <source>
        <dbReference type="PROSITE" id="PS51186"/>
    </source>
</evidence>
<keyword evidence="2" id="KW-0963">Cytoplasm</keyword>
<gene>
    <name evidence="6" type="primary">rimI</name>
    <name evidence="6" type="ORF">LVJ94_44895</name>
</gene>
<dbReference type="InterPro" id="IPR000182">
    <property type="entry name" value="GNAT_dom"/>
</dbReference>
<evidence type="ECO:0000313" key="7">
    <source>
        <dbReference type="Proteomes" id="UP001374803"/>
    </source>
</evidence>
<evidence type="ECO:0000256" key="2">
    <source>
        <dbReference type="ARBA" id="ARBA00022490"/>
    </source>
</evidence>
<comment type="similarity">
    <text evidence="1">Belongs to the acetyltransferase family. RimI subfamily.</text>
</comment>
<keyword evidence="4 6" id="KW-0012">Acyltransferase</keyword>
<name>A0ABZ2L230_9BACT</name>
<dbReference type="InterPro" id="IPR016181">
    <property type="entry name" value="Acyl_CoA_acyltransferase"/>
</dbReference>
<dbReference type="EMBL" id="CP089983">
    <property type="protein sequence ID" value="WXB04033.1"/>
    <property type="molecule type" value="Genomic_DNA"/>
</dbReference>
<dbReference type="RefSeq" id="WP_394833668.1">
    <property type="nucleotide sequence ID" value="NZ_CP089929.1"/>
</dbReference>
<sequence>MEMLPERSPSDVPNIAAMRSEDIADVLAIDAASFQSHRTTTDNLQEEMDRPWSHLWVARTPQGQLAAFIVLWHVADEVHVLNVATDPSFRRHGYARALMHHTIAFAKKHEVRLVLLEVRRSNGAAMALYRTLGFSAMGVRRGYYSDGEDGIEMMLTFDPKTKEIVPQPDEITIA</sequence>
<dbReference type="Proteomes" id="UP001374803">
    <property type="component" value="Chromosome"/>
</dbReference>
<keyword evidence="6" id="KW-0687">Ribonucleoprotein</keyword>
<dbReference type="InterPro" id="IPR006464">
    <property type="entry name" value="AcTrfase_RimI/Ard1"/>
</dbReference>
<dbReference type="GO" id="GO:0008999">
    <property type="term" value="F:protein-N-terminal-alanine acetyltransferase activity"/>
    <property type="evidence" value="ECO:0007669"/>
    <property type="project" value="UniProtKB-EC"/>
</dbReference>
<dbReference type="SUPFAM" id="SSF55729">
    <property type="entry name" value="Acyl-CoA N-acyltransferases (Nat)"/>
    <property type="match status" value="1"/>
</dbReference>
<evidence type="ECO:0000256" key="1">
    <source>
        <dbReference type="ARBA" id="ARBA00005395"/>
    </source>
</evidence>
<keyword evidence="3 6" id="KW-0808">Transferase</keyword>
<dbReference type="GO" id="GO:0005840">
    <property type="term" value="C:ribosome"/>
    <property type="evidence" value="ECO:0007669"/>
    <property type="project" value="UniProtKB-KW"/>
</dbReference>
<feature type="domain" description="N-acetyltransferase" evidence="5">
    <location>
        <begin position="13"/>
        <end position="158"/>
    </location>
</feature>
<dbReference type="PANTHER" id="PTHR43420">
    <property type="entry name" value="ACETYLTRANSFERASE"/>
    <property type="match status" value="1"/>
</dbReference>
<dbReference type="NCBIfam" id="TIGR01575">
    <property type="entry name" value="rimI"/>
    <property type="match status" value="1"/>
</dbReference>
<evidence type="ECO:0000256" key="4">
    <source>
        <dbReference type="ARBA" id="ARBA00023315"/>
    </source>
</evidence>
<keyword evidence="7" id="KW-1185">Reference proteome</keyword>
<reference evidence="6" key="1">
    <citation type="submission" date="2021-12" db="EMBL/GenBank/DDBJ databases">
        <title>Discovery of the Pendulisporaceae a myxobacterial family with distinct sporulation behavior and unique specialized metabolism.</title>
        <authorList>
            <person name="Garcia R."/>
            <person name="Popoff A."/>
            <person name="Bader C.D."/>
            <person name="Loehr J."/>
            <person name="Walesch S."/>
            <person name="Walt C."/>
            <person name="Boldt J."/>
            <person name="Bunk B."/>
            <person name="Haeckl F.J.F.P.J."/>
            <person name="Gunesch A.P."/>
            <person name="Birkelbach J."/>
            <person name="Nuebel U."/>
            <person name="Pietschmann T."/>
            <person name="Bach T."/>
            <person name="Mueller R."/>
        </authorList>
    </citation>
    <scope>NUCLEOTIDE SEQUENCE</scope>
    <source>
        <strain evidence="6">MSr11367</strain>
    </source>
</reference>
<dbReference type="EC" id="2.3.1.266" evidence="6"/>
<accession>A0ABZ2L230</accession>
<dbReference type="PROSITE" id="PS51186">
    <property type="entry name" value="GNAT"/>
    <property type="match status" value="1"/>
</dbReference>
<dbReference type="InterPro" id="IPR050680">
    <property type="entry name" value="YpeA/RimI_acetyltransf"/>
</dbReference>
<evidence type="ECO:0000313" key="6">
    <source>
        <dbReference type="EMBL" id="WXB04033.1"/>
    </source>
</evidence>
<proteinExistence type="inferred from homology"/>
<keyword evidence="6" id="KW-0689">Ribosomal protein</keyword>
<dbReference type="Pfam" id="PF00583">
    <property type="entry name" value="Acetyltransf_1"/>
    <property type="match status" value="1"/>
</dbReference>
<organism evidence="6 7">
    <name type="scientific">Pendulispora rubella</name>
    <dbReference type="NCBI Taxonomy" id="2741070"/>
    <lineage>
        <taxon>Bacteria</taxon>
        <taxon>Pseudomonadati</taxon>
        <taxon>Myxococcota</taxon>
        <taxon>Myxococcia</taxon>
        <taxon>Myxococcales</taxon>
        <taxon>Sorangiineae</taxon>
        <taxon>Pendulisporaceae</taxon>
        <taxon>Pendulispora</taxon>
    </lineage>
</organism>
<dbReference type="CDD" id="cd04301">
    <property type="entry name" value="NAT_SF"/>
    <property type="match status" value="1"/>
</dbReference>
<protein>
    <submittedName>
        <fullName evidence="6">Ribosomal protein S18-alanine N-acetyltransferase</fullName>
        <ecNumber evidence="6">2.3.1.266</ecNumber>
    </submittedName>
</protein>
<evidence type="ECO:0000256" key="3">
    <source>
        <dbReference type="ARBA" id="ARBA00022679"/>
    </source>
</evidence>
<dbReference type="Gene3D" id="3.40.630.30">
    <property type="match status" value="1"/>
</dbReference>